<sequence length="145" mass="16983">MVVDNPWLFTMLYLGGVLVMFAVLAGGFFVWLRRQRRSFDEELELRAAREPEPEIQLKNLENQIEKLIRVNTEMNERLKWMEGQLSALMAQGGRPGRKVPLHEQVYQAFDRGKPVTELARQFGRHKGEIELMLNLRRMRREGESG</sequence>
<organism evidence="2 3">
    <name type="scientific">Desulforudis audaxviator (strain MP104C)</name>
    <dbReference type="NCBI Taxonomy" id="477974"/>
    <lineage>
        <taxon>Bacteria</taxon>
        <taxon>Bacillati</taxon>
        <taxon>Bacillota</taxon>
        <taxon>Clostridia</taxon>
        <taxon>Thermoanaerobacterales</taxon>
        <taxon>Candidatus Desulforudaceae</taxon>
        <taxon>Candidatus Desulforudis</taxon>
    </lineage>
</organism>
<evidence type="ECO:0000313" key="3">
    <source>
        <dbReference type="Proteomes" id="UP000008544"/>
    </source>
</evidence>
<dbReference type="HOGENOM" id="CLU_1783726_0_0_9"/>
<keyword evidence="1" id="KW-0812">Transmembrane</keyword>
<accession>B1I5J2</accession>
<evidence type="ECO:0008006" key="4">
    <source>
        <dbReference type="Google" id="ProtNLM"/>
    </source>
</evidence>
<keyword evidence="3" id="KW-1185">Reference proteome</keyword>
<dbReference type="Proteomes" id="UP000008544">
    <property type="component" value="Chromosome"/>
</dbReference>
<dbReference type="EMBL" id="CP000860">
    <property type="protein sequence ID" value="ACA60239.1"/>
    <property type="molecule type" value="Genomic_DNA"/>
</dbReference>
<evidence type="ECO:0000313" key="2">
    <source>
        <dbReference type="EMBL" id="ACA60239.1"/>
    </source>
</evidence>
<keyword evidence="1" id="KW-0472">Membrane</keyword>
<evidence type="ECO:0000256" key="1">
    <source>
        <dbReference type="SAM" id="Phobius"/>
    </source>
</evidence>
<dbReference type="AlphaFoldDB" id="B1I5J2"/>
<reference evidence="2 3" key="2">
    <citation type="journal article" date="2008" name="Science">
        <title>Environmental genomics reveals a single-species ecosystem deep within Earth.</title>
        <authorList>
            <person name="Chivian D."/>
            <person name="Brodie E.L."/>
            <person name="Alm E.J."/>
            <person name="Culley D.E."/>
            <person name="Dehal P.S."/>
            <person name="Desantis T.Z."/>
            <person name="Gihring T.M."/>
            <person name="Lapidus A."/>
            <person name="Lin L.H."/>
            <person name="Lowry S.R."/>
            <person name="Moser D.P."/>
            <person name="Richardson P.M."/>
            <person name="Southam G."/>
            <person name="Wanger G."/>
            <person name="Pratt L.M."/>
            <person name="Andersen G.L."/>
            <person name="Hazen T.C."/>
            <person name="Brockman F.J."/>
            <person name="Arkin A.P."/>
            <person name="Onstott T.C."/>
        </authorList>
    </citation>
    <scope>NUCLEOTIDE SEQUENCE [LARGE SCALE GENOMIC DNA]</scope>
    <source>
        <strain evidence="2 3">MP104C</strain>
    </source>
</reference>
<name>B1I5J2_DESAP</name>
<keyword evidence="1" id="KW-1133">Transmembrane helix</keyword>
<gene>
    <name evidence="2" type="ordered locus">Daud_1743</name>
</gene>
<feature type="transmembrane region" description="Helical" evidence="1">
    <location>
        <begin position="12"/>
        <end position="32"/>
    </location>
</feature>
<reference evidence="3" key="1">
    <citation type="submission" date="2007-10" db="EMBL/GenBank/DDBJ databases">
        <title>Complete sequence of chromosome of Desulforudis audaxviator MP104C.</title>
        <authorList>
            <person name="Copeland A."/>
            <person name="Lucas S."/>
            <person name="Lapidus A."/>
            <person name="Barry K."/>
            <person name="Glavina del Rio T."/>
            <person name="Dalin E."/>
            <person name="Tice H."/>
            <person name="Bruce D."/>
            <person name="Pitluck S."/>
            <person name="Lowry S.R."/>
            <person name="Larimer F."/>
            <person name="Land M.L."/>
            <person name="Hauser L."/>
            <person name="Kyrpides N."/>
            <person name="Ivanova N.N."/>
            <person name="Richardson P."/>
        </authorList>
    </citation>
    <scope>NUCLEOTIDE SEQUENCE [LARGE SCALE GENOMIC DNA]</scope>
    <source>
        <strain evidence="3">MP104C</strain>
    </source>
</reference>
<dbReference type="KEGG" id="dau:Daud_1743"/>
<dbReference type="STRING" id="477974.Daud_1743"/>
<dbReference type="eggNOG" id="ENOG502ZT4N">
    <property type="taxonomic scope" value="Bacteria"/>
</dbReference>
<proteinExistence type="predicted"/>
<protein>
    <recommendedName>
        <fullName evidence="4">DUF2802 domain-containing protein</fullName>
    </recommendedName>
</protein>
<dbReference type="RefSeq" id="WP_012302819.1">
    <property type="nucleotide sequence ID" value="NC_010424.1"/>
</dbReference>